<comment type="caution">
    <text evidence="1">The sequence shown here is derived from an EMBL/GenBank/DDBJ whole genome shotgun (WGS) entry which is preliminary data.</text>
</comment>
<proteinExistence type="predicted"/>
<evidence type="ECO:0000313" key="1">
    <source>
        <dbReference type="EMBL" id="KKN77269.1"/>
    </source>
</evidence>
<sequence length="56" mass="6592">MKRRHCKYSAKIDGEWLCVHEDVLAGDVSPLCQLCIICEGRLYIRLWECLKKVGRR</sequence>
<name>A0A0F9TDQ3_9ZZZZ</name>
<accession>A0A0F9TDQ3</accession>
<dbReference type="AlphaFoldDB" id="A0A0F9TDQ3"/>
<dbReference type="EMBL" id="LAZR01000282">
    <property type="protein sequence ID" value="KKN77269.1"/>
    <property type="molecule type" value="Genomic_DNA"/>
</dbReference>
<reference evidence="1" key="1">
    <citation type="journal article" date="2015" name="Nature">
        <title>Complex archaea that bridge the gap between prokaryotes and eukaryotes.</title>
        <authorList>
            <person name="Spang A."/>
            <person name="Saw J.H."/>
            <person name="Jorgensen S.L."/>
            <person name="Zaremba-Niedzwiedzka K."/>
            <person name="Martijn J."/>
            <person name="Lind A.E."/>
            <person name="van Eijk R."/>
            <person name="Schleper C."/>
            <person name="Guy L."/>
            <person name="Ettema T.J."/>
        </authorList>
    </citation>
    <scope>NUCLEOTIDE SEQUENCE</scope>
</reference>
<protein>
    <submittedName>
        <fullName evidence="1">Uncharacterized protein</fullName>
    </submittedName>
</protein>
<organism evidence="1">
    <name type="scientific">marine sediment metagenome</name>
    <dbReference type="NCBI Taxonomy" id="412755"/>
    <lineage>
        <taxon>unclassified sequences</taxon>
        <taxon>metagenomes</taxon>
        <taxon>ecological metagenomes</taxon>
    </lineage>
</organism>
<gene>
    <name evidence="1" type="ORF">LCGC14_0362470</name>
</gene>